<proteinExistence type="predicted"/>
<comment type="subcellular location">
    <subcellularLocation>
        <location evidence="1">Cell membrane</location>
        <topology evidence="1">Multi-pass membrane protein</topology>
    </subcellularLocation>
</comment>
<evidence type="ECO:0000256" key="3">
    <source>
        <dbReference type="ARBA" id="ARBA00022692"/>
    </source>
</evidence>
<feature type="transmembrane region" description="Helical" evidence="6">
    <location>
        <begin position="33"/>
        <end position="55"/>
    </location>
</feature>
<dbReference type="OrthoDB" id="9808136at2"/>
<dbReference type="Proteomes" id="UP000321261">
    <property type="component" value="Unassembled WGS sequence"/>
</dbReference>
<feature type="transmembrane region" description="Helical" evidence="6">
    <location>
        <begin position="138"/>
        <end position="156"/>
    </location>
</feature>
<feature type="transmembrane region" description="Helical" evidence="6">
    <location>
        <begin position="311"/>
        <end position="330"/>
    </location>
</feature>
<protein>
    <submittedName>
        <fullName evidence="7">Monosaccharide ABC transporter membrane protein (CUT2 family)</fullName>
    </submittedName>
</protein>
<evidence type="ECO:0000256" key="2">
    <source>
        <dbReference type="ARBA" id="ARBA00022475"/>
    </source>
</evidence>
<dbReference type="PANTHER" id="PTHR32196">
    <property type="entry name" value="ABC TRANSPORTER PERMEASE PROTEIN YPHD-RELATED-RELATED"/>
    <property type="match status" value="1"/>
</dbReference>
<dbReference type="InterPro" id="IPR001851">
    <property type="entry name" value="ABC_transp_permease"/>
</dbReference>
<gene>
    <name evidence="7" type="ORF">FHX44_111170</name>
</gene>
<feature type="transmembrane region" description="Helical" evidence="6">
    <location>
        <begin position="86"/>
        <end position="103"/>
    </location>
</feature>
<evidence type="ECO:0000313" key="7">
    <source>
        <dbReference type="EMBL" id="TWF75286.1"/>
    </source>
</evidence>
<keyword evidence="8" id="KW-1185">Reference proteome</keyword>
<dbReference type="GO" id="GO:0005886">
    <property type="term" value="C:plasma membrane"/>
    <property type="evidence" value="ECO:0007669"/>
    <property type="project" value="UniProtKB-SubCell"/>
</dbReference>
<dbReference type="EMBL" id="VIWU01000001">
    <property type="protein sequence ID" value="TWF75286.1"/>
    <property type="molecule type" value="Genomic_DNA"/>
</dbReference>
<reference evidence="7 8" key="1">
    <citation type="submission" date="2019-06" db="EMBL/GenBank/DDBJ databases">
        <title>Sequencing the genomes of 1000 actinobacteria strains.</title>
        <authorList>
            <person name="Klenk H.-P."/>
        </authorList>
    </citation>
    <scope>NUCLEOTIDE SEQUENCE [LARGE SCALE GENOMIC DNA]</scope>
    <source>
        <strain evidence="7 8">DSM 45671</strain>
    </source>
</reference>
<feature type="transmembrane region" description="Helical" evidence="6">
    <location>
        <begin position="61"/>
        <end position="79"/>
    </location>
</feature>
<accession>A0A561SK79</accession>
<evidence type="ECO:0000256" key="1">
    <source>
        <dbReference type="ARBA" id="ARBA00004651"/>
    </source>
</evidence>
<feature type="transmembrane region" description="Helical" evidence="6">
    <location>
        <begin position="227"/>
        <end position="246"/>
    </location>
</feature>
<dbReference type="PANTHER" id="PTHR32196:SF72">
    <property type="entry name" value="RIBOSE IMPORT PERMEASE PROTEIN RBSC"/>
    <property type="match status" value="1"/>
</dbReference>
<dbReference type="AlphaFoldDB" id="A0A561SK79"/>
<evidence type="ECO:0000313" key="8">
    <source>
        <dbReference type="Proteomes" id="UP000321261"/>
    </source>
</evidence>
<keyword evidence="4 6" id="KW-1133">Transmembrane helix</keyword>
<comment type="caution">
    <text evidence="7">The sequence shown here is derived from an EMBL/GenBank/DDBJ whole genome shotgun (WGS) entry which is preliminary data.</text>
</comment>
<evidence type="ECO:0000256" key="5">
    <source>
        <dbReference type="ARBA" id="ARBA00023136"/>
    </source>
</evidence>
<dbReference type="Pfam" id="PF02653">
    <property type="entry name" value="BPD_transp_2"/>
    <property type="match status" value="1"/>
</dbReference>
<feature type="transmembrane region" description="Helical" evidence="6">
    <location>
        <begin position="283"/>
        <end position="305"/>
    </location>
</feature>
<dbReference type="GO" id="GO:0022857">
    <property type="term" value="F:transmembrane transporter activity"/>
    <property type="evidence" value="ECO:0007669"/>
    <property type="project" value="InterPro"/>
</dbReference>
<dbReference type="CDD" id="cd06579">
    <property type="entry name" value="TM_PBP1_transp_AraH_like"/>
    <property type="match status" value="1"/>
</dbReference>
<keyword evidence="5 6" id="KW-0472">Membrane</keyword>
<feature type="transmembrane region" description="Helical" evidence="6">
    <location>
        <begin position="176"/>
        <end position="197"/>
    </location>
</feature>
<name>A0A561SK79_9PSEU</name>
<keyword evidence="2" id="KW-1003">Cell membrane</keyword>
<organism evidence="7 8">
    <name type="scientific">Pseudonocardia hierapolitana</name>
    <dbReference type="NCBI Taxonomy" id="1128676"/>
    <lineage>
        <taxon>Bacteria</taxon>
        <taxon>Bacillati</taxon>
        <taxon>Actinomycetota</taxon>
        <taxon>Actinomycetes</taxon>
        <taxon>Pseudonocardiales</taxon>
        <taxon>Pseudonocardiaceae</taxon>
        <taxon>Pseudonocardia</taxon>
    </lineage>
</organism>
<evidence type="ECO:0000256" key="6">
    <source>
        <dbReference type="SAM" id="Phobius"/>
    </source>
</evidence>
<sequence>MTVTEKTARTAPDAGAAPRAWAGRGGAWLRNQYPLLILVALVVLAAMLSDAFLSTRNLENLVLQMSVIGIVALAQFIVVVSGGIDISVGSVLGLACVLSAGLFGGSSVIVSVLVALGVGALLGAVNGFLVAFRGLEPFIVTLGMLALARGLVYAYTEGVPVRPADPAFTVAGTATVLGVPVLGILWVAVAVGMAFLLRRTVFGRRVYAVGSTREAAHASGVPVRGTLLAVYVIAGLLVGLGGFLLASRVGAGTPTAGTLFELDAIAAVVIGGARLAGGQGRVFGAVVGTAIFGVITNLLVLLNVSTFLQDAFRGALILLAVALATIGRTGTRRGH</sequence>
<keyword evidence="3 6" id="KW-0812">Transmembrane</keyword>
<dbReference type="RefSeq" id="WP_147254514.1">
    <property type="nucleotide sequence ID" value="NZ_VIWU01000001.1"/>
</dbReference>
<evidence type="ECO:0000256" key="4">
    <source>
        <dbReference type="ARBA" id="ARBA00022989"/>
    </source>
</evidence>
<feature type="transmembrane region" description="Helical" evidence="6">
    <location>
        <begin position="109"/>
        <end position="131"/>
    </location>
</feature>